<evidence type="ECO:0000313" key="3">
    <source>
        <dbReference type="EMBL" id="CAD7701723.1"/>
    </source>
</evidence>
<keyword evidence="2" id="KW-0732">Signal</keyword>
<feature type="compositionally biased region" description="Low complexity" evidence="1">
    <location>
        <begin position="36"/>
        <end position="49"/>
    </location>
</feature>
<gene>
    <name evidence="3" type="ORF">OSTQU699_LOCUS7080</name>
</gene>
<name>A0A8S1J1V7_9CHLO</name>
<evidence type="ECO:0000256" key="2">
    <source>
        <dbReference type="SAM" id="SignalP"/>
    </source>
</evidence>
<evidence type="ECO:0000256" key="1">
    <source>
        <dbReference type="SAM" id="MobiDB-lite"/>
    </source>
</evidence>
<feature type="chain" id="PRO_5035862153" evidence="2">
    <location>
        <begin position="24"/>
        <end position="314"/>
    </location>
</feature>
<evidence type="ECO:0000313" key="4">
    <source>
        <dbReference type="Proteomes" id="UP000708148"/>
    </source>
</evidence>
<comment type="caution">
    <text evidence="3">The sequence shown here is derived from an EMBL/GenBank/DDBJ whole genome shotgun (WGS) entry which is preliminary data.</text>
</comment>
<organism evidence="3 4">
    <name type="scientific">Ostreobium quekettii</name>
    <dbReference type="NCBI Taxonomy" id="121088"/>
    <lineage>
        <taxon>Eukaryota</taxon>
        <taxon>Viridiplantae</taxon>
        <taxon>Chlorophyta</taxon>
        <taxon>core chlorophytes</taxon>
        <taxon>Ulvophyceae</taxon>
        <taxon>TCBD clade</taxon>
        <taxon>Bryopsidales</taxon>
        <taxon>Ostreobineae</taxon>
        <taxon>Ostreobiaceae</taxon>
        <taxon>Ostreobium</taxon>
    </lineage>
</organism>
<dbReference type="Proteomes" id="UP000708148">
    <property type="component" value="Unassembled WGS sequence"/>
</dbReference>
<dbReference type="EMBL" id="CAJHUC010001617">
    <property type="protein sequence ID" value="CAD7701723.1"/>
    <property type="molecule type" value="Genomic_DNA"/>
</dbReference>
<accession>A0A8S1J1V7</accession>
<dbReference type="AlphaFoldDB" id="A0A8S1J1V7"/>
<sequence>MTSAARLATAAILAYLCVQHTAATALGEHRSLLQGTATASSSATQTEAGRSSGRSRADAKVTQAAGDSIAKAVSESITRVATGESNATAEVVVSANAIATGYVKVVVSANVEVSGTGPGSEACGTAISGGDAEATVTAQAVASGLVAAMVGVDQATADGVAEAVKTASLLVSANAFAEACATDGEALSFQKVVAEGYLCLIADALVEVYAMVEGGDATAESFSAAELTDCSEVSVQTESAAEVNGLGEAIAEGEGIAIPPCVEPENTCCSRAKKLLGTCSCGAGCVTLRKDRDMSTDEVVVWGRRNSDFKCTCT</sequence>
<protein>
    <submittedName>
        <fullName evidence="3">Uncharacterized protein</fullName>
    </submittedName>
</protein>
<feature type="signal peptide" evidence="2">
    <location>
        <begin position="1"/>
        <end position="23"/>
    </location>
</feature>
<reference evidence="3" key="1">
    <citation type="submission" date="2020-12" db="EMBL/GenBank/DDBJ databases">
        <authorList>
            <person name="Iha C."/>
        </authorList>
    </citation>
    <scope>NUCLEOTIDE SEQUENCE</scope>
</reference>
<proteinExistence type="predicted"/>
<keyword evidence="4" id="KW-1185">Reference proteome</keyword>
<feature type="region of interest" description="Disordered" evidence="1">
    <location>
        <begin position="36"/>
        <end position="59"/>
    </location>
</feature>